<dbReference type="Proteomes" id="UP001172155">
    <property type="component" value="Unassembled WGS sequence"/>
</dbReference>
<dbReference type="InterPro" id="IPR036249">
    <property type="entry name" value="Thioredoxin-like_sf"/>
</dbReference>
<dbReference type="GO" id="GO:0071949">
    <property type="term" value="F:FAD binding"/>
    <property type="evidence" value="ECO:0007669"/>
    <property type="project" value="InterPro"/>
</dbReference>
<dbReference type="Pfam" id="PF07976">
    <property type="entry name" value="Phe_hydrox_dim"/>
    <property type="match status" value="1"/>
</dbReference>
<name>A0AA40EUX5_9PEZI</name>
<comment type="similarity">
    <text evidence="1">Belongs to the PheA/TfdB FAD monooxygenase family.</text>
</comment>
<dbReference type="CDD" id="cd02979">
    <property type="entry name" value="PHOX_C"/>
    <property type="match status" value="1"/>
</dbReference>
<dbReference type="GO" id="GO:0016709">
    <property type="term" value="F:oxidoreductase activity, acting on paired donors, with incorporation or reduction of molecular oxygen, NAD(P)H as one donor, and incorporation of one atom of oxygen"/>
    <property type="evidence" value="ECO:0007669"/>
    <property type="project" value="UniProtKB-ARBA"/>
</dbReference>
<comment type="caution">
    <text evidence="7">The sequence shown here is derived from an EMBL/GenBank/DDBJ whole genome shotgun (WGS) entry which is preliminary data.</text>
</comment>
<evidence type="ECO:0000313" key="8">
    <source>
        <dbReference type="Proteomes" id="UP001172155"/>
    </source>
</evidence>
<feature type="domain" description="Phenol hydroxylase-like C-terminal dimerisation" evidence="6">
    <location>
        <begin position="429"/>
        <end position="645"/>
    </location>
</feature>
<keyword evidence="3" id="KW-0274">FAD</keyword>
<dbReference type="SUPFAM" id="SSF52833">
    <property type="entry name" value="Thioredoxin-like"/>
    <property type="match status" value="1"/>
</dbReference>
<dbReference type="AlphaFoldDB" id="A0AA40EUX5"/>
<dbReference type="Pfam" id="PF01494">
    <property type="entry name" value="FAD_binding_3"/>
    <property type="match status" value="1"/>
</dbReference>
<dbReference type="PRINTS" id="PR00420">
    <property type="entry name" value="RNGMNOXGNASE"/>
</dbReference>
<dbReference type="InterPro" id="IPR050641">
    <property type="entry name" value="RIFMO-like"/>
</dbReference>
<dbReference type="SUPFAM" id="SSF54373">
    <property type="entry name" value="FAD-linked reductases, C-terminal domain"/>
    <property type="match status" value="1"/>
</dbReference>
<keyword evidence="2" id="KW-0285">Flavoprotein</keyword>
<proteinExistence type="inferred from homology"/>
<evidence type="ECO:0000313" key="7">
    <source>
        <dbReference type="EMBL" id="KAK0745998.1"/>
    </source>
</evidence>
<evidence type="ECO:0000256" key="2">
    <source>
        <dbReference type="ARBA" id="ARBA00022630"/>
    </source>
</evidence>
<keyword evidence="4" id="KW-0560">Oxidoreductase</keyword>
<evidence type="ECO:0000256" key="3">
    <source>
        <dbReference type="ARBA" id="ARBA00022827"/>
    </source>
</evidence>
<organism evidence="7 8">
    <name type="scientific">Schizothecium vesticola</name>
    <dbReference type="NCBI Taxonomy" id="314040"/>
    <lineage>
        <taxon>Eukaryota</taxon>
        <taxon>Fungi</taxon>
        <taxon>Dikarya</taxon>
        <taxon>Ascomycota</taxon>
        <taxon>Pezizomycotina</taxon>
        <taxon>Sordariomycetes</taxon>
        <taxon>Sordariomycetidae</taxon>
        <taxon>Sordariales</taxon>
        <taxon>Schizotheciaceae</taxon>
        <taxon>Schizothecium</taxon>
    </lineage>
</organism>
<reference evidence="7" key="1">
    <citation type="submission" date="2023-06" db="EMBL/GenBank/DDBJ databases">
        <title>Genome-scale phylogeny and comparative genomics of the fungal order Sordariales.</title>
        <authorList>
            <consortium name="Lawrence Berkeley National Laboratory"/>
            <person name="Hensen N."/>
            <person name="Bonometti L."/>
            <person name="Westerberg I."/>
            <person name="Brannstrom I.O."/>
            <person name="Guillou S."/>
            <person name="Cros-Aarteil S."/>
            <person name="Calhoun S."/>
            <person name="Haridas S."/>
            <person name="Kuo A."/>
            <person name="Mondo S."/>
            <person name="Pangilinan J."/>
            <person name="Riley R."/>
            <person name="LaButti K."/>
            <person name="Andreopoulos B."/>
            <person name="Lipzen A."/>
            <person name="Chen C."/>
            <person name="Yanf M."/>
            <person name="Daum C."/>
            <person name="Ng V."/>
            <person name="Clum A."/>
            <person name="Steindorff A."/>
            <person name="Ohm R."/>
            <person name="Martin F."/>
            <person name="Silar P."/>
            <person name="Natvig D."/>
            <person name="Lalanne C."/>
            <person name="Gautier V."/>
            <person name="Ament-velasquez S.L."/>
            <person name="Kruys A."/>
            <person name="Hutchinson M.I."/>
            <person name="Powell A.J."/>
            <person name="Barry K."/>
            <person name="Miller A.N."/>
            <person name="Grigoriev I.V."/>
            <person name="Debuchy R."/>
            <person name="Gladieux P."/>
            <person name="Thoren M.H."/>
            <person name="Johannesson H."/>
        </authorList>
    </citation>
    <scope>NUCLEOTIDE SEQUENCE</scope>
    <source>
        <strain evidence="7">SMH3187-1</strain>
    </source>
</reference>
<evidence type="ECO:0000259" key="6">
    <source>
        <dbReference type="Pfam" id="PF07976"/>
    </source>
</evidence>
<protein>
    <submittedName>
        <fullName evidence="7">FAD binding domain-containing protein</fullName>
    </submittedName>
</protein>
<evidence type="ECO:0000256" key="4">
    <source>
        <dbReference type="ARBA" id="ARBA00023002"/>
    </source>
</evidence>
<gene>
    <name evidence="7" type="ORF">B0T18DRAFT_410629</name>
</gene>
<dbReference type="InterPro" id="IPR038220">
    <property type="entry name" value="PHOX_C_sf"/>
</dbReference>
<dbReference type="PANTHER" id="PTHR43004">
    <property type="entry name" value="TRK SYSTEM POTASSIUM UPTAKE PROTEIN"/>
    <property type="match status" value="1"/>
</dbReference>
<evidence type="ECO:0000256" key="1">
    <source>
        <dbReference type="ARBA" id="ARBA00007801"/>
    </source>
</evidence>
<sequence length="652" mass="73337">MTPAADKVSHSDQMSEAQNDINTECADRLTLLRNMPETPLECQVCVVGAGPAGLMLGCNLARFGVNVRIVDDRADQTPVGRADGLQPKTIETFRQMRLADPLLQRGVRVYDIAFWRSTAEEPLHRLGREVHYPPVIDVLDPYILLVHQGMVESLFIDDLKKRKVEVRRNTAFDSYSVCENKNAPLQIHLRTNVTQDRKTILAQYLVGCDGAHSKVRKSIPEARPVGLSHPSVWGVLDGELITDFPDIWSKTLVFSQEYGSILIIPRERNMTRFYIELKSSPKGDRNQLGQEFVMQRAKDIMAPFEIGWKYIEWFGRYQIGQRVASRFGDNHLRAFLAGDASHTHSPKAAQGMNTSMHDAWNIAWKLNFSVRGLAKEALLQSYEEERRKIALDLVNFDYEHANQIAGGDAHALAENFKTNVRFISGIGAEYSENAINMVEAQSWVMGEAKPGCLLPPAKVTRYLDSNPVDIQLDIPMLGQFRIYLLMWDVHQSRIFLDTFCNAIAQGDSLVSQLSAAAAVSYAKQPRLPAPEDIYLRPERYTAVSHLFTFGLITTMPKSDIEITDLPPLLQDSRWTFYLDDIPEQDTRGALCTNKWLGSLGPGEVAIVNVRPDGYVGSIGRWDSSIDDAGEEAAKWLDMYYDRFMKVPPGTAV</sequence>
<accession>A0AA40EUX5</accession>
<evidence type="ECO:0000259" key="5">
    <source>
        <dbReference type="Pfam" id="PF01494"/>
    </source>
</evidence>
<dbReference type="PANTHER" id="PTHR43004:SF4">
    <property type="entry name" value="FAD-BINDING DOMAIN-CONTAINING PROTEIN"/>
    <property type="match status" value="1"/>
</dbReference>
<keyword evidence="8" id="KW-1185">Reference proteome</keyword>
<dbReference type="EMBL" id="JAUKUD010000004">
    <property type="protein sequence ID" value="KAK0745998.1"/>
    <property type="molecule type" value="Genomic_DNA"/>
</dbReference>
<dbReference type="Gene3D" id="3.50.50.60">
    <property type="entry name" value="FAD/NAD(P)-binding domain"/>
    <property type="match status" value="1"/>
</dbReference>
<dbReference type="InterPro" id="IPR036188">
    <property type="entry name" value="FAD/NAD-bd_sf"/>
</dbReference>
<feature type="domain" description="FAD-binding" evidence="5">
    <location>
        <begin position="41"/>
        <end position="396"/>
    </location>
</feature>
<dbReference type="Gene3D" id="3.30.9.10">
    <property type="entry name" value="D-Amino Acid Oxidase, subunit A, domain 2"/>
    <property type="match status" value="1"/>
</dbReference>
<dbReference type="SUPFAM" id="SSF51905">
    <property type="entry name" value="FAD/NAD(P)-binding domain"/>
    <property type="match status" value="1"/>
</dbReference>
<dbReference type="InterPro" id="IPR012941">
    <property type="entry name" value="Phe_hydrox_C_dim_dom"/>
</dbReference>
<dbReference type="InterPro" id="IPR002938">
    <property type="entry name" value="FAD-bd"/>
</dbReference>
<dbReference type="Gene3D" id="3.40.30.20">
    <property type="match status" value="1"/>
</dbReference>